<comment type="caution">
    <text evidence="3">The sequence shown here is derived from an EMBL/GenBank/DDBJ whole genome shotgun (WGS) entry which is preliminary data.</text>
</comment>
<feature type="chain" id="PRO_5031070446" evidence="2">
    <location>
        <begin position="27"/>
        <end position="146"/>
    </location>
</feature>
<evidence type="ECO:0000256" key="1">
    <source>
        <dbReference type="SAM" id="MobiDB-lite"/>
    </source>
</evidence>
<keyword evidence="3" id="KW-0378">Hydrolase</keyword>
<sequence length="146" mass="15622">MARQRVGFVILAAACVVLSGCQPSLATVEGQVRYQGQPLPGGSIIFYCADGQIVRGLIAPDGRYQVVNVPYGTARVAIQAHRAQPEGLRLPQKLPPVKNGPISPAGLPPNDPRVVPLPARYAYPEESGLSLLVDRSVITQDFELKP</sequence>
<dbReference type="Proteomes" id="UP000542342">
    <property type="component" value="Unassembled WGS sequence"/>
</dbReference>
<accession>A0A7V8VEX6</accession>
<keyword evidence="3" id="KW-0645">Protease</keyword>
<keyword evidence="2" id="KW-0732">Signal</keyword>
<evidence type="ECO:0000313" key="4">
    <source>
        <dbReference type="Proteomes" id="UP000542342"/>
    </source>
</evidence>
<keyword evidence="3" id="KW-0121">Carboxypeptidase</keyword>
<feature type="signal peptide" evidence="2">
    <location>
        <begin position="1"/>
        <end position="26"/>
    </location>
</feature>
<dbReference type="RefSeq" id="WP_194538156.1">
    <property type="nucleotide sequence ID" value="NZ_JACEFB010000007.1"/>
</dbReference>
<organism evidence="3 4">
    <name type="scientific">Thermogemmata fonticola</name>
    <dbReference type="NCBI Taxonomy" id="2755323"/>
    <lineage>
        <taxon>Bacteria</taxon>
        <taxon>Pseudomonadati</taxon>
        <taxon>Planctomycetota</taxon>
        <taxon>Planctomycetia</taxon>
        <taxon>Gemmatales</taxon>
        <taxon>Gemmataceae</taxon>
        <taxon>Thermogemmata</taxon>
    </lineage>
</organism>
<gene>
    <name evidence="3" type="ORF">H0921_11130</name>
</gene>
<dbReference type="PROSITE" id="PS51257">
    <property type="entry name" value="PROKAR_LIPOPROTEIN"/>
    <property type="match status" value="1"/>
</dbReference>
<protein>
    <submittedName>
        <fullName evidence="3">Carboxypeptidase regulatory-like domain-containing protein</fullName>
    </submittedName>
</protein>
<dbReference type="AlphaFoldDB" id="A0A7V8VEX6"/>
<dbReference type="EMBL" id="JACEFB010000007">
    <property type="protein sequence ID" value="MBA2226712.1"/>
    <property type="molecule type" value="Genomic_DNA"/>
</dbReference>
<feature type="region of interest" description="Disordered" evidence="1">
    <location>
        <begin position="89"/>
        <end position="110"/>
    </location>
</feature>
<name>A0A7V8VEX6_9BACT</name>
<dbReference type="GO" id="GO:0004180">
    <property type="term" value="F:carboxypeptidase activity"/>
    <property type="evidence" value="ECO:0007669"/>
    <property type="project" value="UniProtKB-KW"/>
</dbReference>
<evidence type="ECO:0000256" key="2">
    <source>
        <dbReference type="SAM" id="SignalP"/>
    </source>
</evidence>
<proteinExistence type="predicted"/>
<keyword evidence="4" id="KW-1185">Reference proteome</keyword>
<evidence type="ECO:0000313" key="3">
    <source>
        <dbReference type="EMBL" id="MBA2226712.1"/>
    </source>
</evidence>
<reference evidence="3 4" key="1">
    <citation type="submission" date="2020-07" db="EMBL/GenBank/DDBJ databases">
        <title>Thermogemmata thermophila gen. nov., sp. nov., a novel moderate thermophilic planctomycete from a Kamchatka hot spring.</title>
        <authorList>
            <person name="Elcheninov A.G."/>
            <person name="Podosokorskaya O.A."/>
            <person name="Kovaleva O.L."/>
            <person name="Novikov A."/>
            <person name="Bonch-Osmolovskaya E.A."/>
            <person name="Toshchakov S.V."/>
            <person name="Kublanov I.V."/>
        </authorList>
    </citation>
    <scope>NUCLEOTIDE SEQUENCE [LARGE SCALE GENOMIC DNA]</scope>
    <source>
        <strain evidence="3 4">2918</strain>
    </source>
</reference>